<feature type="compositionally biased region" description="Polar residues" evidence="1">
    <location>
        <begin position="1380"/>
        <end position="1393"/>
    </location>
</feature>
<feature type="compositionally biased region" description="Pro residues" evidence="1">
    <location>
        <begin position="620"/>
        <end position="629"/>
    </location>
</feature>
<protein>
    <recommendedName>
        <fullName evidence="2">TERF2-interacting telomeric protein 1 Myb domain-containing protein</fullName>
    </recommendedName>
</protein>
<evidence type="ECO:0000313" key="4">
    <source>
        <dbReference type="Proteomes" id="UP000007431"/>
    </source>
</evidence>
<dbReference type="InterPro" id="IPR015010">
    <property type="entry name" value="TERF2IP_Myb"/>
</dbReference>
<feature type="compositionally biased region" description="Pro residues" evidence="1">
    <location>
        <begin position="217"/>
        <end position="230"/>
    </location>
</feature>
<feature type="domain" description="TERF2-interacting telomeric protein 1 Myb" evidence="2">
    <location>
        <begin position="8"/>
        <end position="64"/>
    </location>
</feature>
<evidence type="ECO:0000313" key="3">
    <source>
        <dbReference type="EMBL" id="EFJ01415.1"/>
    </source>
</evidence>
<feature type="compositionally biased region" description="Polar residues" evidence="1">
    <location>
        <begin position="146"/>
        <end position="169"/>
    </location>
</feature>
<feature type="compositionally biased region" description="Pro residues" evidence="1">
    <location>
        <begin position="173"/>
        <end position="182"/>
    </location>
</feature>
<organism evidence="4">
    <name type="scientific">Schizophyllum commune (strain H4-8 / FGSC 9210)</name>
    <name type="common">Split gill fungus</name>
    <dbReference type="NCBI Taxonomy" id="578458"/>
    <lineage>
        <taxon>Eukaryota</taxon>
        <taxon>Fungi</taxon>
        <taxon>Dikarya</taxon>
        <taxon>Basidiomycota</taxon>
        <taxon>Agaricomycotina</taxon>
        <taxon>Agaricomycetes</taxon>
        <taxon>Agaricomycetidae</taxon>
        <taxon>Agaricales</taxon>
        <taxon>Schizophyllaceae</taxon>
        <taxon>Schizophyllum</taxon>
    </lineage>
</organism>
<feature type="compositionally biased region" description="Pro residues" evidence="1">
    <location>
        <begin position="674"/>
        <end position="685"/>
    </location>
</feature>
<feature type="compositionally biased region" description="Acidic residues" evidence="1">
    <location>
        <begin position="86"/>
        <end position="96"/>
    </location>
</feature>
<evidence type="ECO:0000259" key="2">
    <source>
        <dbReference type="Pfam" id="PF08914"/>
    </source>
</evidence>
<dbReference type="SUPFAM" id="SSF46689">
    <property type="entry name" value="Homeodomain-like"/>
    <property type="match status" value="1"/>
</dbReference>
<feature type="region of interest" description="Disordered" evidence="1">
    <location>
        <begin position="438"/>
        <end position="712"/>
    </location>
</feature>
<feature type="region of interest" description="Disordered" evidence="1">
    <location>
        <begin position="725"/>
        <end position="1052"/>
    </location>
</feature>
<dbReference type="RefSeq" id="XP_003036317.1">
    <property type="nucleotide sequence ID" value="XM_003036271.1"/>
</dbReference>
<sequence>MASGRQQYTDREDAHLVKFLAEYNPTGVDRRGNKLWKDTLCGNLDKFPWAKTHPWQSWRDHYKKSDIWFDRKIKKMIRKKRRDEAELPPEDDTEPDAEPRAASPKKRRRKSGRDSDDEVEDMQQTTTKQPQKKRKVDESTGAATAVKSNTTTLVRVSSNDANGASSAQESPRPRPVTPPRQPVTPQRQPRVPRRQAATPPPEPVTPRPRTTTSKPQPADPTTPRPKPATLPPREQSATPPLRQQPRRAVRDKQPRASSSKVLVEDMRSESEVDEGSVYEDDWVDGEGYEAEVNGYEGEYEHGDEGGGGDGVLYDDEEEAAPRQHLAAEGDYAAEDEEEYAEEDEAALLLATEDLMDGQHAHAQDTDVLDAHEARDMPASDDYGMVSEYIAMEVPPVDEEELYEHAPEYGDEAQTYEEEGAQAYEENAQAYGESAQAYGYEHARAYEEAPAYEPQTPDQIDEDQENRIPEPEPSSIPHGVPGYSPITSSTPSSPSPPERIYPDLRQLPSPNLQRQITAALRKHASVPTLRSTPLRASASLPAPRRKPSTPAPRRQPSPPRTPSPPRAPSPPRTPPRQKLPPLPPLPSLRSVPADIRKPTPTESSPQTAVPVPQIQRTSPPTERPSPPPERGAPLREQRALLPEQRAPLPEQRALLMERSRTVAQRLALRTRPSVAPTPMPDPPSEPPGDTEWPAPETEMPVRETEFPAESEFHAESELHAENEFHADDIDSPPRPFPAALGYADEADSPPRPMPAALQKKYAAVPVRRKKPKKDIFDDTSSVAGTPVPRGGTAVSKSGQAAPLQVTRTAPPQAMRPARSALQGAQSDMRVPQPALQAPRVVGLIDPLSPHTPPAQRSTYGEPSHAPPIDQATPRPPSPHTPTAQRSGLVAPPGAAAAQPVAHERTPATPRSAMSDSPPPRQPRKLQEGAFGGTRFVLRQGEEGKESGETKRWPPMRRKRRRSDTEEEDVHAQTQAQPAAGANVPVASRVQPQVVPYRVAEAKREAKRPRRTFIAPRDTPKEEARAPVDRRSTLQPVEASAIANDGQARTKSKLSASSRIVDDVFTEADTSRRASDTASTTQKAPAEESISAPAPMLSRVPSIARTASFHSPIAPPRKSNVVEATIRPIAGMNAGTSRRHTIATGTPSGLLDLRRFAITRKGSNSALRHSRASSVASRTSIAPSDAVSARAPSEVTTARAPSLSASFLADIDTSQDRKMLEDLGAEVAVKRLSATWGFAEHEVRDIFEQYERSLSTTERCLSVMREGARRAAEEWQEALERSLNGSDAGSSASKRADSAVQAGEPSVMELSRSFAPQDASTPQGQQPRPAGQLQISPPSAPRVVEEREYSPPAHTRSAKYARLQREGRTEEARAREARRASGQHSRPSFAPQENVQVKEDPGKTWSEADERLLRSACVENVEEVRALTARTDMGLLLEKVQAFAGDMCAAARQKQARNKGKGKAM</sequence>
<feature type="compositionally biased region" description="Basic and acidic residues" evidence="1">
    <location>
        <begin position="938"/>
        <end position="950"/>
    </location>
</feature>
<dbReference type="InterPro" id="IPR009057">
    <property type="entry name" value="Homeodomain-like_sf"/>
</dbReference>
<feature type="compositionally biased region" description="Polar residues" evidence="1">
    <location>
        <begin position="1281"/>
        <end position="1291"/>
    </location>
</feature>
<feature type="compositionally biased region" description="Low complexity" evidence="1">
    <location>
        <begin position="888"/>
        <end position="899"/>
    </location>
</feature>
<feature type="compositionally biased region" description="Pro residues" evidence="1">
    <location>
        <begin position="548"/>
        <end position="585"/>
    </location>
</feature>
<feature type="compositionally biased region" description="Basic and acidic residues" evidence="1">
    <location>
        <begin position="1361"/>
        <end position="1377"/>
    </location>
</feature>
<evidence type="ECO:0000256" key="1">
    <source>
        <dbReference type="SAM" id="MobiDB-lite"/>
    </source>
</evidence>
<feature type="compositionally biased region" description="Low complexity" evidence="1">
    <location>
        <begin position="207"/>
        <end position="216"/>
    </location>
</feature>
<name>D8PUA2_SCHCM</name>
<feature type="compositionally biased region" description="Low complexity" evidence="1">
    <location>
        <begin position="183"/>
        <end position="197"/>
    </location>
</feature>
<dbReference type="EMBL" id="GL377303">
    <property type="protein sequence ID" value="EFJ01415.1"/>
    <property type="molecule type" value="Genomic_DNA"/>
</dbReference>
<dbReference type="Gene3D" id="1.10.10.60">
    <property type="entry name" value="Homeodomain-like"/>
    <property type="match status" value="1"/>
</dbReference>
<keyword evidence="4" id="KW-1185">Reference proteome</keyword>
<reference evidence="3 4" key="1">
    <citation type="journal article" date="2010" name="Nat. Biotechnol.">
        <title>Genome sequence of the model mushroom Schizophyllum commune.</title>
        <authorList>
            <person name="Ohm R.A."/>
            <person name="de Jong J.F."/>
            <person name="Lugones L.G."/>
            <person name="Aerts A."/>
            <person name="Kothe E."/>
            <person name="Stajich J.E."/>
            <person name="de Vries R.P."/>
            <person name="Record E."/>
            <person name="Levasseur A."/>
            <person name="Baker S.E."/>
            <person name="Bartholomew K.A."/>
            <person name="Coutinho P.M."/>
            <person name="Erdmann S."/>
            <person name="Fowler T.J."/>
            <person name="Gathman A.C."/>
            <person name="Lombard V."/>
            <person name="Henrissat B."/>
            <person name="Knabe N."/>
            <person name="Kuees U."/>
            <person name="Lilly W.W."/>
            <person name="Lindquist E."/>
            <person name="Lucas S."/>
            <person name="Magnuson J.K."/>
            <person name="Piumi F."/>
            <person name="Raudaskoski M."/>
            <person name="Salamov A."/>
            <person name="Schmutz J."/>
            <person name="Schwarze F.W.M.R."/>
            <person name="vanKuyk P.A."/>
            <person name="Horton J.S."/>
            <person name="Grigoriev I.V."/>
            <person name="Woesten H.A.B."/>
        </authorList>
    </citation>
    <scope>NUCLEOTIDE SEQUENCE [LARGE SCALE GENOMIC DNA]</scope>
    <source>
        <strain evidence="4">H4-8 / FGSC 9210</strain>
    </source>
</reference>
<dbReference type="OMA" id="IVEMETP"/>
<feature type="region of interest" description="Disordered" evidence="1">
    <location>
        <begin position="1165"/>
        <end position="1193"/>
    </location>
</feature>
<dbReference type="Proteomes" id="UP000007431">
    <property type="component" value="Unassembled WGS sequence"/>
</dbReference>
<proteinExistence type="predicted"/>
<dbReference type="eggNOG" id="ENOG502RSER">
    <property type="taxonomic scope" value="Eukaryota"/>
</dbReference>
<accession>D8PUA2</accession>
<dbReference type="CDD" id="cd11655">
    <property type="entry name" value="rap1_myb-like"/>
    <property type="match status" value="1"/>
</dbReference>
<dbReference type="VEuPathDB" id="FungiDB:SCHCODRAFT_02604149"/>
<dbReference type="KEGG" id="scm:SCHCO_02604149"/>
<dbReference type="HOGENOM" id="CLU_250635_0_0_1"/>
<dbReference type="InParanoid" id="D8PUA2"/>
<feature type="region of interest" description="Disordered" evidence="1">
    <location>
        <begin position="1065"/>
        <end position="1095"/>
    </location>
</feature>
<feature type="region of interest" description="Disordered" evidence="1">
    <location>
        <begin position="1278"/>
        <end position="1400"/>
    </location>
</feature>
<gene>
    <name evidence="3" type="ORF">SCHCODRAFT_232992</name>
</gene>
<feature type="compositionally biased region" description="Basic and acidic residues" evidence="1">
    <location>
        <begin position="1016"/>
        <end position="1030"/>
    </location>
</feature>
<feature type="compositionally biased region" description="Acidic residues" evidence="1">
    <location>
        <begin position="331"/>
        <end position="342"/>
    </location>
</feature>
<feature type="compositionally biased region" description="Polar residues" evidence="1">
    <location>
        <begin position="1165"/>
        <end position="1180"/>
    </location>
</feature>
<dbReference type="Pfam" id="PF08914">
    <property type="entry name" value="Myb_Rap1"/>
    <property type="match status" value="1"/>
</dbReference>
<feature type="compositionally biased region" description="Basic and acidic residues" evidence="1">
    <location>
        <begin position="698"/>
        <end position="712"/>
    </location>
</feature>
<dbReference type="OrthoDB" id="435460at2759"/>
<feature type="compositionally biased region" description="Acidic residues" evidence="1">
    <location>
        <begin position="271"/>
        <end position="289"/>
    </location>
</feature>
<dbReference type="GeneID" id="9594922"/>
<feature type="region of interest" description="Disordered" evidence="1">
    <location>
        <begin position="78"/>
        <end position="342"/>
    </location>
</feature>